<gene>
    <name evidence="2" type="ORF">NDU88_006471</name>
</gene>
<proteinExistence type="predicted"/>
<protein>
    <submittedName>
        <fullName evidence="2">Uncharacterized protein</fullName>
    </submittedName>
</protein>
<dbReference type="AlphaFoldDB" id="A0AAV7QLD8"/>
<feature type="region of interest" description="Disordered" evidence="1">
    <location>
        <begin position="72"/>
        <end position="125"/>
    </location>
</feature>
<sequence>MPPVGALALLGPVWGGDGGPQARGRGARGAHQNVLAACVDGPAILGQCGLAGRTPRSPIAVPGGSHLSLGSCAASATAPPGPPHGARARFRFGPTPDWGAEAAEPGSSCSRAARTSARSQRPSSRARCRNLEAPRVCSEPPEGSRWSHVRRLLFIETEASCGGFLFGPRVELCFMQPFWPPCWPLPCAIIF</sequence>
<evidence type="ECO:0000313" key="3">
    <source>
        <dbReference type="Proteomes" id="UP001066276"/>
    </source>
</evidence>
<organism evidence="2 3">
    <name type="scientific">Pleurodeles waltl</name>
    <name type="common">Iberian ribbed newt</name>
    <dbReference type="NCBI Taxonomy" id="8319"/>
    <lineage>
        <taxon>Eukaryota</taxon>
        <taxon>Metazoa</taxon>
        <taxon>Chordata</taxon>
        <taxon>Craniata</taxon>
        <taxon>Vertebrata</taxon>
        <taxon>Euteleostomi</taxon>
        <taxon>Amphibia</taxon>
        <taxon>Batrachia</taxon>
        <taxon>Caudata</taxon>
        <taxon>Salamandroidea</taxon>
        <taxon>Salamandridae</taxon>
        <taxon>Pleurodelinae</taxon>
        <taxon>Pleurodeles</taxon>
    </lineage>
</organism>
<evidence type="ECO:0000256" key="1">
    <source>
        <dbReference type="SAM" id="MobiDB-lite"/>
    </source>
</evidence>
<dbReference type="EMBL" id="JANPWB010000010">
    <property type="protein sequence ID" value="KAJ1140111.1"/>
    <property type="molecule type" value="Genomic_DNA"/>
</dbReference>
<feature type="compositionally biased region" description="Low complexity" evidence="1">
    <location>
        <begin position="107"/>
        <end position="125"/>
    </location>
</feature>
<dbReference type="Proteomes" id="UP001066276">
    <property type="component" value="Chromosome 6"/>
</dbReference>
<comment type="caution">
    <text evidence="2">The sequence shown here is derived from an EMBL/GenBank/DDBJ whole genome shotgun (WGS) entry which is preliminary data.</text>
</comment>
<reference evidence="2" key="1">
    <citation type="journal article" date="2022" name="bioRxiv">
        <title>Sequencing and chromosome-scale assembly of the giantPleurodeles waltlgenome.</title>
        <authorList>
            <person name="Brown T."/>
            <person name="Elewa A."/>
            <person name="Iarovenko S."/>
            <person name="Subramanian E."/>
            <person name="Araus A.J."/>
            <person name="Petzold A."/>
            <person name="Susuki M."/>
            <person name="Suzuki K.-i.T."/>
            <person name="Hayashi T."/>
            <person name="Toyoda A."/>
            <person name="Oliveira C."/>
            <person name="Osipova E."/>
            <person name="Leigh N.D."/>
            <person name="Simon A."/>
            <person name="Yun M.H."/>
        </authorList>
    </citation>
    <scope>NUCLEOTIDE SEQUENCE</scope>
    <source>
        <strain evidence="2">20211129_DDA</strain>
        <tissue evidence="2">Liver</tissue>
    </source>
</reference>
<evidence type="ECO:0000313" key="2">
    <source>
        <dbReference type="EMBL" id="KAJ1140111.1"/>
    </source>
</evidence>
<name>A0AAV7QLD8_PLEWA</name>
<accession>A0AAV7QLD8</accession>
<keyword evidence="3" id="KW-1185">Reference proteome</keyword>